<organism evidence="1 2">
    <name type="scientific">Daucus carota subsp. sativus</name>
    <name type="common">Carrot</name>
    <dbReference type="NCBI Taxonomy" id="79200"/>
    <lineage>
        <taxon>Eukaryota</taxon>
        <taxon>Viridiplantae</taxon>
        <taxon>Streptophyta</taxon>
        <taxon>Embryophyta</taxon>
        <taxon>Tracheophyta</taxon>
        <taxon>Spermatophyta</taxon>
        <taxon>Magnoliopsida</taxon>
        <taxon>eudicotyledons</taxon>
        <taxon>Gunneridae</taxon>
        <taxon>Pentapetalae</taxon>
        <taxon>asterids</taxon>
        <taxon>campanulids</taxon>
        <taxon>Apiales</taxon>
        <taxon>Apiaceae</taxon>
        <taxon>Apioideae</taxon>
        <taxon>Scandiceae</taxon>
        <taxon>Daucinae</taxon>
        <taxon>Daucus</taxon>
        <taxon>Daucus sect. Daucus</taxon>
    </lineage>
</organism>
<name>A0A175YDV6_DAUCS</name>
<evidence type="ECO:0000313" key="1">
    <source>
        <dbReference type="EMBL" id="WOH14184.1"/>
    </source>
</evidence>
<proteinExistence type="predicted"/>
<dbReference type="AlphaFoldDB" id="A0A175YDV6"/>
<reference evidence="1" key="1">
    <citation type="journal article" date="2016" name="Nat. Genet.">
        <title>A high-quality carrot genome assembly provides new insights into carotenoid accumulation and asterid genome evolution.</title>
        <authorList>
            <person name="Iorizzo M."/>
            <person name="Ellison S."/>
            <person name="Senalik D."/>
            <person name="Zeng P."/>
            <person name="Satapoomin P."/>
            <person name="Huang J."/>
            <person name="Bowman M."/>
            <person name="Iovene M."/>
            <person name="Sanseverino W."/>
            <person name="Cavagnaro P."/>
            <person name="Yildiz M."/>
            <person name="Macko-Podgorni A."/>
            <person name="Moranska E."/>
            <person name="Grzebelus E."/>
            <person name="Grzebelus D."/>
            <person name="Ashrafi H."/>
            <person name="Zheng Z."/>
            <person name="Cheng S."/>
            <person name="Spooner D."/>
            <person name="Van Deynze A."/>
            <person name="Simon P."/>
        </authorList>
    </citation>
    <scope>NUCLEOTIDE SEQUENCE</scope>
    <source>
        <tissue evidence="1">Leaf</tissue>
    </source>
</reference>
<dbReference type="Gramene" id="KZM81653">
    <property type="protein sequence ID" value="KZM81653"/>
    <property type="gene ID" value="DCAR_029266"/>
</dbReference>
<gene>
    <name evidence="1" type="ORF">DCAR_0933700</name>
</gene>
<sequence length="53" mass="5980">MRDGFMNMVCKHRSHIGPAARLHKATKTIGPRFFYNAGSSFLWIEDSGLSDHS</sequence>
<protein>
    <submittedName>
        <fullName evidence="1">Uncharacterized protein</fullName>
    </submittedName>
</protein>
<accession>A0A175YDV6</accession>
<evidence type="ECO:0000313" key="2">
    <source>
        <dbReference type="Proteomes" id="UP000077755"/>
    </source>
</evidence>
<keyword evidence="2" id="KW-1185">Reference proteome</keyword>
<reference evidence="1" key="2">
    <citation type="submission" date="2022-03" db="EMBL/GenBank/DDBJ databases">
        <title>Draft title - Genomic analysis of global carrot germplasm unveils the trajectory of domestication and the origin of high carotenoid orange carrot.</title>
        <authorList>
            <person name="Iorizzo M."/>
            <person name="Ellison S."/>
            <person name="Senalik D."/>
            <person name="Macko-Podgorni A."/>
            <person name="Grzebelus D."/>
            <person name="Bostan H."/>
            <person name="Rolling W."/>
            <person name="Curaba J."/>
            <person name="Simon P."/>
        </authorList>
    </citation>
    <scope>NUCLEOTIDE SEQUENCE</scope>
    <source>
        <tissue evidence="1">Leaf</tissue>
    </source>
</reference>
<dbReference type="Proteomes" id="UP000077755">
    <property type="component" value="Chromosome 9"/>
</dbReference>
<dbReference type="EMBL" id="CP093351">
    <property type="protein sequence ID" value="WOH14184.1"/>
    <property type="molecule type" value="Genomic_DNA"/>
</dbReference>